<feature type="signal peptide" evidence="9">
    <location>
        <begin position="1"/>
        <end position="32"/>
    </location>
</feature>
<dbReference type="GO" id="GO:0005576">
    <property type="term" value="C:extracellular region"/>
    <property type="evidence" value="ECO:0007669"/>
    <property type="project" value="UniProtKB-SubCell"/>
</dbReference>
<comment type="similarity">
    <text evidence="2">Belongs to the insect defense protein family.</text>
</comment>
<keyword evidence="4" id="KW-0929">Antimicrobial</keyword>
<evidence type="ECO:0000256" key="9">
    <source>
        <dbReference type="SAM" id="SignalP"/>
    </source>
</evidence>
<feature type="non-terminal residue" evidence="11">
    <location>
        <position position="1"/>
    </location>
</feature>
<dbReference type="PANTHER" id="PTHR45828:SF9">
    <property type="entry name" value="CELL WALL INTEGRITY AND STRESS RESPONSE COMPONENT 4-LIKE-RELATED"/>
    <property type="match status" value="1"/>
</dbReference>
<dbReference type="CDD" id="cd08544">
    <property type="entry name" value="Reeler"/>
    <property type="match status" value="1"/>
</dbReference>
<sequence>FKINLTCYLFVQKMWTFLQIFCLALISCVVKGRQDGAPMEACLTLHPGHSGQPQQYTPLPFDLLVDNPEPEVDDKLKLTIRGKSPEDKIAGFLVQAREKCETPIGKFDVQNSKIAKTIDCPGGVENTATHVNPNLKDEVNLTWVPPSGYKGHMSFFVTVAKDKDTFWVARTTETVWYY</sequence>
<feature type="domain" description="Reelin" evidence="10">
    <location>
        <begin position="27"/>
        <end position="178"/>
    </location>
</feature>
<organism evidence="11">
    <name type="scientific">Clastoptera arizonana</name>
    <name type="common">Arizona spittle bug</name>
    <dbReference type="NCBI Taxonomy" id="38151"/>
    <lineage>
        <taxon>Eukaryota</taxon>
        <taxon>Metazoa</taxon>
        <taxon>Ecdysozoa</taxon>
        <taxon>Arthropoda</taxon>
        <taxon>Hexapoda</taxon>
        <taxon>Insecta</taxon>
        <taxon>Pterygota</taxon>
        <taxon>Neoptera</taxon>
        <taxon>Paraneoptera</taxon>
        <taxon>Hemiptera</taxon>
        <taxon>Auchenorrhyncha</taxon>
        <taxon>Cercopoidea</taxon>
        <taxon>Clastopteridae</taxon>
        <taxon>Clastoptera</taxon>
    </lineage>
</organism>
<accession>A0A1B6D5G4</accession>
<name>A0A1B6D5G4_9HEMI</name>
<evidence type="ECO:0000256" key="3">
    <source>
        <dbReference type="ARBA" id="ARBA00022525"/>
    </source>
</evidence>
<evidence type="ECO:0000256" key="6">
    <source>
        <dbReference type="ARBA" id="ARBA00022729"/>
    </source>
</evidence>
<dbReference type="GO" id="GO:0045087">
    <property type="term" value="P:innate immune response"/>
    <property type="evidence" value="ECO:0007669"/>
    <property type="project" value="UniProtKB-KW"/>
</dbReference>
<protein>
    <recommendedName>
        <fullName evidence="10">Reelin domain-containing protein</fullName>
    </recommendedName>
</protein>
<evidence type="ECO:0000259" key="10">
    <source>
        <dbReference type="PROSITE" id="PS51019"/>
    </source>
</evidence>
<dbReference type="InterPro" id="IPR051237">
    <property type="entry name" value="Ferric-chelate_Red/DefProt"/>
</dbReference>
<keyword evidence="3" id="KW-0964">Secreted</keyword>
<dbReference type="Pfam" id="PF02014">
    <property type="entry name" value="Reeler"/>
    <property type="match status" value="1"/>
</dbReference>
<keyword evidence="7" id="KW-0391">Immunity</keyword>
<evidence type="ECO:0000256" key="4">
    <source>
        <dbReference type="ARBA" id="ARBA00022529"/>
    </source>
</evidence>
<dbReference type="Gene3D" id="2.60.40.4060">
    <property type="entry name" value="Reeler domain"/>
    <property type="match status" value="1"/>
</dbReference>
<dbReference type="GO" id="GO:0016020">
    <property type="term" value="C:membrane"/>
    <property type="evidence" value="ECO:0007669"/>
    <property type="project" value="TreeGrafter"/>
</dbReference>
<dbReference type="PANTHER" id="PTHR45828">
    <property type="entry name" value="CYTOCHROME B561/FERRIC REDUCTASE TRANSMEMBRANE"/>
    <property type="match status" value="1"/>
</dbReference>
<proteinExistence type="inferred from homology"/>
<dbReference type="InterPro" id="IPR002861">
    <property type="entry name" value="Reeler_dom"/>
</dbReference>
<keyword evidence="6 9" id="KW-0732">Signal</keyword>
<dbReference type="AlphaFoldDB" id="A0A1B6D5G4"/>
<evidence type="ECO:0000256" key="2">
    <source>
        <dbReference type="ARBA" id="ARBA00008501"/>
    </source>
</evidence>
<dbReference type="PROSITE" id="PS51019">
    <property type="entry name" value="REELIN"/>
    <property type="match status" value="1"/>
</dbReference>
<comment type="subcellular location">
    <subcellularLocation>
        <location evidence="1">Secreted</location>
    </subcellularLocation>
</comment>
<evidence type="ECO:0000256" key="5">
    <source>
        <dbReference type="ARBA" id="ARBA00022588"/>
    </source>
</evidence>
<keyword evidence="8" id="KW-0044">Antibiotic</keyword>
<evidence type="ECO:0000313" key="11">
    <source>
        <dbReference type="EMBL" id="JAS20917.1"/>
    </source>
</evidence>
<reference evidence="11" key="1">
    <citation type="submission" date="2015-12" db="EMBL/GenBank/DDBJ databases">
        <title>De novo transcriptome assembly of four potential Pierce s Disease insect vectors from Arizona vineyards.</title>
        <authorList>
            <person name="Tassone E.E."/>
        </authorList>
    </citation>
    <scope>NUCLEOTIDE SEQUENCE</scope>
</reference>
<gene>
    <name evidence="11" type="ORF">g.23490</name>
</gene>
<dbReference type="GO" id="GO:0042742">
    <property type="term" value="P:defense response to bacterium"/>
    <property type="evidence" value="ECO:0007669"/>
    <property type="project" value="UniProtKB-KW"/>
</dbReference>
<dbReference type="EMBL" id="GEDC01016381">
    <property type="protein sequence ID" value="JAS20917.1"/>
    <property type="molecule type" value="Transcribed_RNA"/>
</dbReference>
<evidence type="ECO:0000256" key="1">
    <source>
        <dbReference type="ARBA" id="ARBA00004613"/>
    </source>
</evidence>
<feature type="chain" id="PRO_5008580975" description="Reelin domain-containing protein" evidence="9">
    <location>
        <begin position="33"/>
        <end position="178"/>
    </location>
</feature>
<evidence type="ECO:0000256" key="8">
    <source>
        <dbReference type="ARBA" id="ARBA00023022"/>
    </source>
</evidence>
<keyword evidence="5" id="KW-0399">Innate immunity</keyword>
<evidence type="ECO:0000256" key="7">
    <source>
        <dbReference type="ARBA" id="ARBA00022859"/>
    </source>
</evidence>
<dbReference type="InterPro" id="IPR042307">
    <property type="entry name" value="Reeler_sf"/>
</dbReference>